<evidence type="ECO:0000256" key="13">
    <source>
        <dbReference type="ARBA" id="ARBA00031464"/>
    </source>
</evidence>
<dbReference type="GO" id="GO:0016779">
    <property type="term" value="F:nucleotidyltransferase activity"/>
    <property type="evidence" value="ECO:0007669"/>
    <property type="project" value="UniProtKB-KW"/>
</dbReference>
<evidence type="ECO:0000256" key="4">
    <source>
        <dbReference type="ARBA" id="ARBA00007008"/>
    </source>
</evidence>
<feature type="transmembrane region" description="Helical" evidence="16">
    <location>
        <begin position="88"/>
        <end position="107"/>
    </location>
</feature>
<evidence type="ECO:0000256" key="11">
    <source>
        <dbReference type="ARBA" id="ARBA00029724"/>
    </source>
</evidence>
<comment type="function">
    <text evidence="2 14 15">Catalyzes the synthesis of activated sulfate.</text>
</comment>
<keyword evidence="19" id="KW-1185">Reference proteome</keyword>
<dbReference type="PANTHER" id="PTHR11055:SF63">
    <property type="entry name" value="ADENYLYL-SULFATE KINASE 1, CHLOROPLASTIC"/>
    <property type="match status" value="1"/>
</dbReference>
<dbReference type="PANTHER" id="PTHR11055">
    <property type="entry name" value="BIFUNCTIONAL 3'-PHOSPHOADENOSINE 5'-PHOSPHOSULFATE SYNTHASE"/>
    <property type="match status" value="1"/>
</dbReference>
<evidence type="ECO:0000313" key="18">
    <source>
        <dbReference type="EMBL" id="AJE19597.1"/>
    </source>
</evidence>
<dbReference type="InterPro" id="IPR002891">
    <property type="entry name" value="APS"/>
</dbReference>
<dbReference type="HAMAP" id="MF_00065">
    <property type="entry name" value="Adenylyl_sulf_kinase"/>
    <property type="match status" value="1"/>
</dbReference>
<dbReference type="STRING" id="1328314.Achr_830"/>
<keyword evidence="10 14" id="KW-0067">ATP-binding</keyword>
<dbReference type="EMBL" id="CP010415">
    <property type="protein sequence ID" value="AJE19597.1"/>
    <property type="molecule type" value="Genomic_DNA"/>
</dbReference>
<dbReference type="CDD" id="cd02027">
    <property type="entry name" value="APSK"/>
    <property type="match status" value="1"/>
</dbReference>
<dbReference type="GO" id="GO:0070814">
    <property type="term" value="P:hydrogen sulfide biosynthetic process"/>
    <property type="evidence" value="ECO:0007669"/>
    <property type="project" value="UniProtKB-UniRule"/>
</dbReference>
<dbReference type="GO" id="GO:0004020">
    <property type="term" value="F:adenylylsulfate kinase activity"/>
    <property type="evidence" value="ECO:0007669"/>
    <property type="project" value="UniProtKB-UniRule"/>
</dbReference>
<keyword evidence="9 14" id="KW-0418">Kinase</keyword>
<dbReference type="GO" id="GO:0005524">
    <property type="term" value="F:ATP binding"/>
    <property type="evidence" value="ECO:0007669"/>
    <property type="project" value="UniProtKB-UniRule"/>
</dbReference>
<gene>
    <name evidence="18" type="primary">cysC2</name>
    <name evidence="14" type="synonym">cysC</name>
    <name evidence="18" type="ORF">Achr_830</name>
</gene>
<comment type="catalytic activity">
    <reaction evidence="1 14 15">
        <text>adenosine 5'-phosphosulfate + ATP = 3'-phosphoadenylyl sulfate + ADP + H(+)</text>
        <dbReference type="Rhea" id="RHEA:24152"/>
        <dbReference type="ChEBI" id="CHEBI:15378"/>
        <dbReference type="ChEBI" id="CHEBI:30616"/>
        <dbReference type="ChEBI" id="CHEBI:58243"/>
        <dbReference type="ChEBI" id="CHEBI:58339"/>
        <dbReference type="ChEBI" id="CHEBI:456216"/>
        <dbReference type="EC" id="2.7.1.25"/>
    </reaction>
</comment>
<dbReference type="RefSeq" id="WP_039800737.1">
    <property type="nucleotide sequence ID" value="NZ_CP010415.1"/>
</dbReference>
<feature type="binding site" evidence="14">
    <location>
        <begin position="31"/>
        <end position="38"/>
    </location>
    <ligand>
        <name>ATP</name>
        <dbReference type="ChEBI" id="CHEBI:30616"/>
    </ligand>
</feature>
<dbReference type="AlphaFoldDB" id="A0A0C4WNJ2"/>
<evidence type="ECO:0000313" key="19">
    <source>
        <dbReference type="Proteomes" id="UP000068210"/>
    </source>
</evidence>
<evidence type="ECO:0000256" key="2">
    <source>
        <dbReference type="ARBA" id="ARBA00002632"/>
    </source>
</evidence>
<dbReference type="NCBIfam" id="TIGR00455">
    <property type="entry name" value="apsK"/>
    <property type="match status" value="1"/>
</dbReference>
<evidence type="ECO:0000256" key="10">
    <source>
        <dbReference type="ARBA" id="ARBA00022840"/>
    </source>
</evidence>
<keyword evidence="14" id="KW-0597">Phosphoprotein</keyword>
<dbReference type="EC" id="2.7.1.25" evidence="5 14"/>
<keyword evidence="8 14" id="KW-0547">Nucleotide-binding</keyword>
<dbReference type="InterPro" id="IPR059117">
    <property type="entry name" value="APS_kinase_dom"/>
</dbReference>
<dbReference type="GO" id="GO:0000103">
    <property type="term" value="P:sulfate assimilation"/>
    <property type="evidence" value="ECO:0007669"/>
    <property type="project" value="UniProtKB-UniRule"/>
</dbReference>
<proteinExistence type="inferred from homology"/>
<dbReference type="InterPro" id="IPR027417">
    <property type="entry name" value="P-loop_NTPase"/>
</dbReference>
<evidence type="ECO:0000256" key="5">
    <source>
        <dbReference type="ARBA" id="ARBA00012121"/>
    </source>
</evidence>
<keyword evidence="18" id="KW-0548">Nucleotidyltransferase</keyword>
<dbReference type="Proteomes" id="UP000068210">
    <property type="component" value="Chromosome"/>
</dbReference>
<dbReference type="Pfam" id="PF01583">
    <property type="entry name" value="APS_kinase"/>
    <property type="match status" value="1"/>
</dbReference>
<evidence type="ECO:0000256" key="8">
    <source>
        <dbReference type="ARBA" id="ARBA00022741"/>
    </source>
</evidence>
<evidence type="ECO:0000256" key="7">
    <source>
        <dbReference type="ARBA" id="ARBA00022679"/>
    </source>
</evidence>
<evidence type="ECO:0000256" key="15">
    <source>
        <dbReference type="RuleBase" id="RU004347"/>
    </source>
</evidence>
<name>A0A0C4WNJ2_9GAMM</name>
<evidence type="ECO:0000256" key="6">
    <source>
        <dbReference type="ARBA" id="ARBA00018163"/>
    </source>
</evidence>
<evidence type="ECO:0000256" key="16">
    <source>
        <dbReference type="SAM" id="Phobius"/>
    </source>
</evidence>
<comment type="pathway">
    <text evidence="3 14 15">Sulfur metabolism; hydrogen sulfide biosynthesis; sulfite from sulfate: step 2/3.</text>
</comment>
<dbReference type="FunFam" id="3.40.50.300:FF:000212">
    <property type="entry name" value="Adenylyl-sulfate kinase"/>
    <property type="match status" value="1"/>
</dbReference>
<evidence type="ECO:0000259" key="17">
    <source>
        <dbReference type="Pfam" id="PF01583"/>
    </source>
</evidence>
<keyword evidence="7 14" id="KW-0808">Transferase</keyword>
<feature type="domain" description="APS kinase" evidence="17">
    <location>
        <begin position="23"/>
        <end position="172"/>
    </location>
</feature>
<dbReference type="SUPFAM" id="SSF52540">
    <property type="entry name" value="P-loop containing nucleoside triphosphate hydrolases"/>
    <property type="match status" value="1"/>
</dbReference>
<evidence type="ECO:0000256" key="12">
    <source>
        <dbReference type="ARBA" id="ARBA00031393"/>
    </source>
</evidence>
<protein>
    <recommendedName>
        <fullName evidence="6 14">Adenylyl-sulfate kinase</fullName>
        <ecNumber evidence="5 14">2.7.1.25</ecNumber>
    </recommendedName>
    <alternativeName>
        <fullName evidence="12 14">APS kinase</fullName>
    </alternativeName>
    <alternativeName>
        <fullName evidence="13 14">ATP adenosine-5'-phosphosulfate 3'-phosphotransferase</fullName>
    </alternativeName>
    <alternativeName>
        <fullName evidence="11 14">Adenosine-5'-phosphosulfate kinase</fullName>
    </alternativeName>
</protein>
<dbReference type="Gene3D" id="3.40.50.300">
    <property type="entry name" value="P-loop containing nucleotide triphosphate hydrolases"/>
    <property type="match status" value="1"/>
</dbReference>
<dbReference type="HOGENOM" id="CLU_046932_1_1_6"/>
<keyword evidence="16" id="KW-0812">Transmembrane</keyword>
<dbReference type="KEGG" id="acx:Achr_830"/>
<dbReference type="UniPathway" id="UPA00140">
    <property type="reaction ID" value="UER00205"/>
</dbReference>
<sequence>MKHIAWHQSSVSKRQRAGSKGQKPCIVWFTGLSAAGKSTIANILEQELLRLGAHTYLLDGDNLRHGLNRDLGFTDADREENIRRVAEVARLFVDAGIIVIAAFISPFRRDREMARRLVAPGEFMEVFIDTPLEECERRDPKGLYKKARCGLIAHFTGIDSLYEAPLDPEMRVITLGQTPAQIAREIIGYLQEGGYVK</sequence>
<accession>A0A0C4WNJ2</accession>
<evidence type="ECO:0000256" key="1">
    <source>
        <dbReference type="ARBA" id="ARBA00001823"/>
    </source>
</evidence>
<comment type="similarity">
    <text evidence="4 14 15">Belongs to the APS kinase family.</text>
</comment>
<evidence type="ECO:0000256" key="9">
    <source>
        <dbReference type="ARBA" id="ARBA00022777"/>
    </source>
</evidence>
<keyword evidence="16" id="KW-1133">Transmembrane helix</keyword>
<dbReference type="NCBIfam" id="NF003013">
    <property type="entry name" value="PRK03846.1"/>
    <property type="match status" value="1"/>
</dbReference>
<evidence type="ECO:0000256" key="14">
    <source>
        <dbReference type="HAMAP-Rule" id="MF_00065"/>
    </source>
</evidence>
<reference evidence="18 19" key="1">
    <citation type="journal article" date="2015" name="PLoS ONE">
        <title>Azotobacter Genomes: The Genome of Azotobacter chroococcum NCIMB 8003 (ATCC 4412).</title>
        <authorList>
            <person name="Robson R.L."/>
            <person name="Jones R."/>
            <person name="Robson R.M."/>
            <person name="Schwartz A."/>
            <person name="Richardson T.H."/>
        </authorList>
    </citation>
    <scope>NUCLEOTIDE SEQUENCE [LARGE SCALE GENOMIC DNA]</scope>
    <source>
        <strain evidence="18 19">NCIMB 8003</strain>
    </source>
</reference>
<feature type="active site" description="Phosphoserine intermediate" evidence="14">
    <location>
        <position position="105"/>
    </location>
</feature>
<evidence type="ECO:0000256" key="3">
    <source>
        <dbReference type="ARBA" id="ARBA00004806"/>
    </source>
</evidence>
<keyword evidence="16" id="KW-0472">Membrane</keyword>
<organism evidence="18 19">
    <name type="scientific">Azotobacter chroococcum NCIMB 8003</name>
    <dbReference type="NCBI Taxonomy" id="1328314"/>
    <lineage>
        <taxon>Bacteria</taxon>
        <taxon>Pseudomonadati</taxon>
        <taxon>Pseudomonadota</taxon>
        <taxon>Gammaproteobacteria</taxon>
        <taxon>Pseudomonadales</taxon>
        <taxon>Pseudomonadaceae</taxon>
        <taxon>Azotobacter</taxon>
    </lineage>
</organism>